<evidence type="ECO:0000313" key="6">
    <source>
        <dbReference type="Proteomes" id="UP000826271"/>
    </source>
</evidence>
<keyword evidence="3" id="KW-0722">Serine protease inhibitor</keyword>
<sequence>MESKDTPMEVLVSRIHSFYSAYQEANDPPFLAHGSSTDLRWKPPDEGIVKLNFDGATLSDPVGTGGGVVARDSLGRVLGWRRSFLAFGAQVEVSEVIAWREALRMIRPRTSISQECRKDFVVGAFGRAWRGGRERDREREPKNQRDDCERREDGKTSWPELVGANGEKAATVVEKENRNVNAIVLKDGTPVTRDFRCDRVWVWVNDYGVVVRAPRVG</sequence>
<evidence type="ECO:0000256" key="4">
    <source>
        <dbReference type="SAM" id="MobiDB-lite"/>
    </source>
</evidence>
<organism evidence="5 6">
    <name type="scientific">Buddleja alternifolia</name>
    <dbReference type="NCBI Taxonomy" id="168488"/>
    <lineage>
        <taxon>Eukaryota</taxon>
        <taxon>Viridiplantae</taxon>
        <taxon>Streptophyta</taxon>
        <taxon>Embryophyta</taxon>
        <taxon>Tracheophyta</taxon>
        <taxon>Spermatophyta</taxon>
        <taxon>Magnoliopsida</taxon>
        <taxon>eudicotyledons</taxon>
        <taxon>Gunneridae</taxon>
        <taxon>Pentapetalae</taxon>
        <taxon>asterids</taxon>
        <taxon>lamiids</taxon>
        <taxon>Lamiales</taxon>
        <taxon>Scrophulariaceae</taxon>
        <taxon>Buddlejeae</taxon>
        <taxon>Buddleja</taxon>
    </lineage>
</organism>
<feature type="compositionally biased region" description="Basic and acidic residues" evidence="4">
    <location>
        <begin position="132"/>
        <end position="155"/>
    </location>
</feature>
<protein>
    <submittedName>
        <fullName evidence="5">Uncharacterized protein</fullName>
    </submittedName>
</protein>
<proteinExistence type="inferred from homology"/>
<dbReference type="SUPFAM" id="SSF54654">
    <property type="entry name" value="CI-2 family of serine protease inhibitors"/>
    <property type="match status" value="1"/>
</dbReference>
<feature type="region of interest" description="Disordered" evidence="4">
    <location>
        <begin position="132"/>
        <end position="161"/>
    </location>
</feature>
<dbReference type="AlphaFoldDB" id="A0AAV6Y9X9"/>
<keyword evidence="6" id="KW-1185">Reference proteome</keyword>
<evidence type="ECO:0000256" key="1">
    <source>
        <dbReference type="ARBA" id="ARBA00008210"/>
    </source>
</evidence>
<dbReference type="GO" id="GO:0009611">
    <property type="term" value="P:response to wounding"/>
    <property type="evidence" value="ECO:0007669"/>
    <property type="project" value="InterPro"/>
</dbReference>
<dbReference type="EMBL" id="WHWC01000002">
    <property type="protein sequence ID" value="KAG8389242.1"/>
    <property type="molecule type" value="Genomic_DNA"/>
</dbReference>
<dbReference type="PANTHER" id="PTHR33091:SF83">
    <property type="entry name" value="SERINE PROTEASE INHIBITOR, POTATO INHIBITOR I-TYPE FAMILY PROTEIN-RELATED"/>
    <property type="match status" value="1"/>
</dbReference>
<name>A0AAV6Y9X9_9LAMI</name>
<dbReference type="PRINTS" id="PR00292">
    <property type="entry name" value="POTATOINHBTR"/>
</dbReference>
<dbReference type="PROSITE" id="PS00285">
    <property type="entry name" value="POTATO_INHIBITOR"/>
    <property type="match status" value="1"/>
</dbReference>
<comment type="similarity">
    <text evidence="1">Belongs to the protease inhibitor I13 (potato type I serine protease inhibitor) family.</text>
</comment>
<evidence type="ECO:0000256" key="2">
    <source>
        <dbReference type="ARBA" id="ARBA00022690"/>
    </source>
</evidence>
<keyword evidence="2" id="KW-0646">Protease inhibitor</keyword>
<dbReference type="InterPro" id="IPR000864">
    <property type="entry name" value="Prot_inh_pot1"/>
</dbReference>
<evidence type="ECO:0000256" key="3">
    <source>
        <dbReference type="ARBA" id="ARBA00022900"/>
    </source>
</evidence>
<dbReference type="InterPro" id="IPR036354">
    <property type="entry name" value="Prot_inh_pot1_sf"/>
</dbReference>
<dbReference type="Pfam" id="PF00280">
    <property type="entry name" value="potato_inhibit"/>
    <property type="match status" value="1"/>
</dbReference>
<gene>
    <name evidence="5" type="ORF">BUALT_Bualt02G0208500</name>
</gene>
<evidence type="ECO:0000313" key="5">
    <source>
        <dbReference type="EMBL" id="KAG8389242.1"/>
    </source>
</evidence>
<reference evidence="5" key="1">
    <citation type="submission" date="2019-10" db="EMBL/GenBank/DDBJ databases">
        <authorList>
            <person name="Zhang R."/>
            <person name="Pan Y."/>
            <person name="Wang J."/>
            <person name="Ma R."/>
            <person name="Yu S."/>
        </authorList>
    </citation>
    <scope>NUCLEOTIDE SEQUENCE</scope>
    <source>
        <strain evidence="5">LA-IB0</strain>
        <tissue evidence="5">Leaf</tissue>
    </source>
</reference>
<comment type="caution">
    <text evidence="5">The sequence shown here is derived from an EMBL/GenBank/DDBJ whole genome shotgun (WGS) entry which is preliminary data.</text>
</comment>
<dbReference type="PANTHER" id="PTHR33091">
    <property type="entry name" value="PROTEIN, PUTATIVE, EXPRESSED-RELATED"/>
    <property type="match status" value="1"/>
</dbReference>
<dbReference type="GO" id="GO:0004867">
    <property type="term" value="F:serine-type endopeptidase inhibitor activity"/>
    <property type="evidence" value="ECO:0007669"/>
    <property type="project" value="UniProtKB-KW"/>
</dbReference>
<accession>A0AAV6Y9X9</accession>
<dbReference type="Gene3D" id="3.30.10.10">
    <property type="entry name" value="Trypsin Inhibitor V, subunit A"/>
    <property type="match status" value="1"/>
</dbReference>
<dbReference type="Proteomes" id="UP000826271">
    <property type="component" value="Unassembled WGS sequence"/>
</dbReference>